<evidence type="ECO:0000256" key="2">
    <source>
        <dbReference type="ARBA" id="ARBA00022475"/>
    </source>
</evidence>
<dbReference type="EMBL" id="UOEU01000069">
    <property type="protein sequence ID" value="VAW30601.1"/>
    <property type="molecule type" value="Genomic_DNA"/>
</dbReference>
<feature type="transmembrane region" description="Helical" evidence="6">
    <location>
        <begin position="158"/>
        <end position="177"/>
    </location>
</feature>
<feature type="transmembrane region" description="Helical" evidence="6">
    <location>
        <begin position="53"/>
        <end position="71"/>
    </location>
</feature>
<evidence type="ECO:0000256" key="5">
    <source>
        <dbReference type="ARBA" id="ARBA00023136"/>
    </source>
</evidence>
<keyword evidence="4 6" id="KW-1133">Transmembrane helix</keyword>
<keyword evidence="3 6" id="KW-0812">Transmembrane</keyword>
<dbReference type="AlphaFoldDB" id="A0A3B0UHT7"/>
<dbReference type="PANTHER" id="PTHR43370">
    <property type="entry name" value="SUGAR ABC TRANSPORTER INTEGRAL MEMBRANE PROTEIN-RELATED"/>
    <property type="match status" value="1"/>
</dbReference>
<organism evidence="7">
    <name type="scientific">hydrothermal vent metagenome</name>
    <dbReference type="NCBI Taxonomy" id="652676"/>
    <lineage>
        <taxon>unclassified sequences</taxon>
        <taxon>metagenomes</taxon>
        <taxon>ecological metagenomes</taxon>
    </lineage>
</organism>
<proteinExistence type="predicted"/>
<name>A0A3B0UHT7_9ZZZZ</name>
<dbReference type="PANTHER" id="PTHR43370:SF2">
    <property type="entry name" value="ABC TRANSPORTER PERMEASE PROTEIN"/>
    <property type="match status" value="1"/>
</dbReference>
<evidence type="ECO:0000256" key="1">
    <source>
        <dbReference type="ARBA" id="ARBA00004651"/>
    </source>
</evidence>
<protein>
    <recommendedName>
        <fullName evidence="8">Nucleoside ABC transporter, permease protein 2</fullName>
    </recommendedName>
</protein>
<evidence type="ECO:0000313" key="7">
    <source>
        <dbReference type="EMBL" id="VAW30601.1"/>
    </source>
</evidence>
<comment type="subcellular location">
    <subcellularLocation>
        <location evidence="1">Cell membrane</location>
        <topology evidence="1">Multi-pass membrane protein</topology>
    </subcellularLocation>
</comment>
<accession>A0A3B0UHT7</accession>
<sequence length="273" mass="28741">GVDGIMLMGAFFGFFAVFKTESLLLGLLAAAAVGGIMGLILCVVSITFQAEQGISGIGLFMFGLGASSLLFKTMVGTIEGVQGFSNLRFCLGNFCLADMPILGDVLFSHSLMTYGAFALVPIAWWVLNKTTWGLTVRAVGQNPEAADSLGVNVIRVRYTAVTLGGVLAGIAGASLSISLLGGIFQENLTNGMGFIAVALVYFGSWKPTGVLIGALLFSTVNALQLWAQVLNLNIPSDVAVMMPYLLTIIALALPFQRSLQPAMLTKPFSRGEN</sequence>
<evidence type="ECO:0008006" key="8">
    <source>
        <dbReference type="Google" id="ProtNLM"/>
    </source>
</evidence>
<feature type="transmembrane region" description="Helical" evidence="6">
    <location>
        <begin position="238"/>
        <end position="255"/>
    </location>
</feature>
<keyword evidence="2" id="KW-1003">Cell membrane</keyword>
<feature type="transmembrane region" description="Helical" evidence="6">
    <location>
        <begin position="106"/>
        <end position="127"/>
    </location>
</feature>
<gene>
    <name evidence="7" type="ORF">MNBD_CHLOROFLEXI01-3468</name>
</gene>
<dbReference type="GO" id="GO:0005886">
    <property type="term" value="C:plasma membrane"/>
    <property type="evidence" value="ECO:0007669"/>
    <property type="project" value="UniProtKB-SubCell"/>
</dbReference>
<evidence type="ECO:0000256" key="6">
    <source>
        <dbReference type="SAM" id="Phobius"/>
    </source>
</evidence>
<dbReference type="CDD" id="cd06580">
    <property type="entry name" value="TM_PBP1_transp_TpRbsC_like"/>
    <property type="match status" value="1"/>
</dbReference>
<evidence type="ECO:0000256" key="3">
    <source>
        <dbReference type="ARBA" id="ARBA00022692"/>
    </source>
</evidence>
<dbReference type="Pfam" id="PF02653">
    <property type="entry name" value="BPD_transp_2"/>
    <property type="match status" value="1"/>
</dbReference>
<feature type="non-terminal residue" evidence="7">
    <location>
        <position position="1"/>
    </location>
</feature>
<dbReference type="InterPro" id="IPR001851">
    <property type="entry name" value="ABC_transp_permease"/>
</dbReference>
<reference evidence="7" key="1">
    <citation type="submission" date="2018-06" db="EMBL/GenBank/DDBJ databases">
        <authorList>
            <person name="Zhirakovskaya E."/>
        </authorList>
    </citation>
    <scope>NUCLEOTIDE SEQUENCE</scope>
</reference>
<evidence type="ECO:0000256" key="4">
    <source>
        <dbReference type="ARBA" id="ARBA00022989"/>
    </source>
</evidence>
<dbReference type="GO" id="GO:0022857">
    <property type="term" value="F:transmembrane transporter activity"/>
    <property type="evidence" value="ECO:0007669"/>
    <property type="project" value="InterPro"/>
</dbReference>
<feature type="transmembrane region" description="Helical" evidence="6">
    <location>
        <begin position="23"/>
        <end position="46"/>
    </location>
</feature>
<keyword evidence="5 6" id="KW-0472">Membrane</keyword>